<dbReference type="InterPro" id="IPR035906">
    <property type="entry name" value="MetI-like_sf"/>
</dbReference>
<dbReference type="PROSITE" id="PS50928">
    <property type="entry name" value="ABC_TM1"/>
    <property type="match status" value="2"/>
</dbReference>
<feature type="transmembrane region" description="Helical" evidence="8">
    <location>
        <begin position="123"/>
        <end position="144"/>
    </location>
</feature>
<keyword evidence="4" id="KW-0997">Cell inner membrane</keyword>
<keyword evidence="5 8" id="KW-0812">Transmembrane</keyword>
<evidence type="ECO:0000256" key="4">
    <source>
        <dbReference type="ARBA" id="ARBA00022519"/>
    </source>
</evidence>
<dbReference type="PANTHER" id="PTHR43357:SF4">
    <property type="entry name" value="INNER MEMBRANE ABC TRANSPORTER PERMEASE PROTEIN YDCV"/>
    <property type="match status" value="1"/>
</dbReference>
<evidence type="ECO:0000256" key="1">
    <source>
        <dbReference type="ARBA" id="ARBA00004429"/>
    </source>
</evidence>
<dbReference type="AlphaFoldDB" id="A0AAX3EN77"/>
<feature type="domain" description="ABC transmembrane type-1" evidence="9">
    <location>
        <begin position="382"/>
        <end position="574"/>
    </location>
</feature>
<sequence>MSSSTLAVPGTQERPPGYGPIKRAWLPEKVIHYGVWLLTVLLVLGPIVPIVWSSLWSTPLYEGGGSATLENFGKLAADPLWWSAVANSLQFAVFTTVGSVLVGTTVALLVARTDLPLRKLYSALIVLPLVLPGLVLIVGWQSMWSKNGYATHVLEQFSPFSVPFDLYSVAGMVVMGTVLGSPVVYLFARGTLSSGDSTLEEAARCAGAGPLRAVLSVTLPLLRPALLNSGLLVFALALETLGIPLILGTSKNIDMMSTYLYRQWTGSADGGGGVLPAGAVMLLLAVTLLLLLRNRLAGDLARFTTTGGKSSRPANVVKLGPLRWVLSAVVGIVLGSATIIPLGGVVLASVTAVLTPAINPFSLLTLDHFSAILTNPLYTGAIGNSLLIATVGAAIATACIAVIALVAHRSTFRFRGSLEHIVLYPRAVPGIITGMAFFWTFAILDQSGTFRATLWAVGIAFGVRALAMGYAAFYPSLAALGEDLDRAARSAGADWWTAMRTIIIRLLRPAMGISFVLLFVAMLNEADAAVFLVTPETQVLGLAMLQIAATGLGGTVAALGVIQLVITAAVLAAGRLLFGVRPNV</sequence>
<dbReference type="InterPro" id="IPR000515">
    <property type="entry name" value="MetI-like"/>
</dbReference>
<dbReference type="PANTHER" id="PTHR43357">
    <property type="entry name" value="INNER MEMBRANE ABC TRANSPORTER PERMEASE PROTEIN YDCV"/>
    <property type="match status" value="1"/>
</dbReference>
<feature type="transmembrane region" description="Helical" evidence="8">
    <location>
        <begin position="325"/>
        <end position="358"/>
    </location>
</feature>
<evidence type="ECO:0000256" key="2">
    <source>
        <dbReference type="ARBA" id="ARBA00022448"/>
    </source>
</evidence>
<keyword evidence="2 8" id="KW-0813">Transport</keyword>
<feature type="transmembrane region" description="Helical" evidence="8">
    <location>
        <begin position="274"/>
        <end position="292"/>
    </location>
</feature>
<evidence type="ECO:0000256" key="8">
    <source>
        <dbReference type="RuleBase" id="RU363032"/>
    </source>
</evidence>
<dbReference type="GO" id="GO:0055085">
    <property type="term" value="P:transmembrane transport"/>
    <property type="evidence" value="ECO:0007669"/>
    <property type="project" value="InterPro"/>
</dbReference>
<dbReference type="RefSeq" id="WP_069696481.1">
    <property type="nucleotide sequence ID" value="NZ_CP043010.1"/>
</dbReference>
<feature type="transmembrane region" description="Helical" evidence="8">
    <location>
        <begin position="543"/>
        <end position="573"/>
    </location>
</feature>
<organism evidence="10 11">
    <name type="scientific">Paenarthrobacter ureafaciens</name>
    <dbReference type="NCBI Taxonomy" id="37931"/>
    <lineage>
        <taxon>Bacteria</taxon>
        <taxon>Bacillati</taxon>
        <taxon>Actinomycetota</taxon>
        <taxon>Actinomycetes</taxon>
        <taxon>Micrococcales</taxon>
        <taxon>Micrococcaceae</taxon>
        <taxon>Paenarthrobacter</taxon>
    </lineage>
</organism>
<dbReference type="Pfam" id="PF00528">
    <property type="entry name" value="BPD_transp_1"/>
    <property type="match status" value="2"/>
</dbReference>
<feature type="transmembrane region" description="Helical" evidence="8">
    <location>
        <begin position="502"/>
        <end position="523"/>
    </location>
</feature>
<proteinExistence type="inferred from homology"/>
<keyword evidence="6 8" id="KW-1133">Transmembrane helix</keyword>
<evidence type="ECO:0000313" key="11">
    <source>
        <dbReference type="Proteomes" id="UP001163293"/>
    </source>
</evidence>
<dbReference type="GO" id="GO:0005886">
    <property type="term" value="C:plasma membrane"/>
    <property type="evidence" value="ECO:0007669"/>
    <property type="project" value="UniProtKB-SubCell"/>
</dbReference>
<feature type="transmembrane region" description="Helical" evidence="8">
    <location>
        <begin position="378"/>
        <end position="406"/>
    </location>
</feature>
<dbReference type="SUPFAM" id="SSF161098">
    <property type="entry name" value="MetI-like"/>
    <property type="match status" value="2"/>
</dbReference>
<feature type="transmembrane region" description="Helical" evidence="8">
    <location>
        <begin position="30"/>
        <end position="52"/>
    </location>
</feature>
<dbReference type="EMBL" id="CP101185">
    <property type="protein sequence ID" value="UYV99483.1"/>
    <property type="molecule type" value="Genomic_DNA"/>
</dbReference>
<feature type="domain" description="ABC transmembrane type-1" evidence="9">
    <location>
        <begin position="85"/>
        <end position="293"/>
    </location>
</feature>
<comment type="subcellular location">
    <subcellularLocation>
        <location evidence="1">Cell inner membrane</location>
        <topology evidence="1">Multi-pass membrane protein</topology>
    </subcellularLocation>
    <subcellularLocation>
        <location evidence="8">Cell membrane</location>
        <topology evidence="8">Multi-pass membrane protein</topology>
    </subcellularLocation>
</comment>
<dbReference type="Proteomes" id="UP001163293">
    <property type="component" value="Chromosome"/>
</dbReference>
<feature type="transmembrane region" description="Helical" evidence="8">
    <location>
        <begin position="427"/>
        <end position="444"/>
    </location>
</feature>
<keyword evidence="7 8" id="KW-0472">Membrane</keyword>
<protein>
    <submittedName>
        <fullName evidence="10">Iron ABC transporter permease</fullName>
    </submittedName>
</protein>
<keyword evidence="3" id="KW-1003">Cell membrane</keyword>
<evidence type="ECO:0000256" key="7">
    <source>
        <dbReference type="ARBA" id="ARBA00023136"/>
    </source>
</evidence>
<feature type="transmembrane region" description="Helical" evidence="8">
    <location>
        <begin position="89"/>
        <end position="111"/>
    </location>
</feature>
<feature type="transmembrane region" description="Helical" evidence="8">
    <location>
        <begin position="225"/>
        <end position="247"/>
    </location>
</feature>
<name>A0AAX3EN77_PAEUR</name>
<evidence type="ECO:0000313" key="10">
    <source>
        <dbReference type="EMBL" id="UYV99483.1"/>
    </source>
</evidence>
<feature type="transmembrane region" description="Helical" evidence="8">
    <location>
        <begin position="456"/>
        <end position="481"/>
    </location>
</feature>
<gene>
    <name evidence="10" type="ORF">NL394_09890</name>
</gene>
<evidence type="ECO:0000256" key="5">
    <source>
        <dbReference type="ARBA" id="ARBA00022692"/>
    </source>
</evidence>
<accession>A0AAX3EN77</accession>
<comment type="similarity">
    <text evidence="8">Belongs to the binding-protein-dependent transport system permease family.</text>
</comment>
<keyword evidence="11" id="KW-1185">Reference proteome</keyword>
<dbReference type="CDD" id="cd06261">
    <property type="entry name" value="TM_PBP2"/>
    <property type="match status" value="1"/>
</dbReference>
<dbReference type="Gene3D" id="1.10.3720.10">
    <property type="entry name" value="MetI-like"/>
    <property type="match status" value="2"/>
</dbReference>
<evidence type="ECO:0000256" key="6">
    <source>
        <dbReference type="ARBA" id="ARBA00022989"/>
    </source>
</evidence>
<feature type="transmembrane region" description="Helical" evidence="8">
    <location>
        <begin position="164"/>
        <end position="188"/>
    </location>
</feature>
<evidence type="ECO:0000256" key="3">
    <source>
        <dbReference type="ARBA" id="ARBA00022475"/>
    </source>
</evidence>
<reference evidence="10" key="1">
    <citation type="submission" date="2022-07" db="EMBL/GenBank/DDBJ databases">
        <authorList>
            <person name="Wu T."/>
        </authorList>
    </citation>
    <scope>NUCLEOTIDE SEQUENCE</scope>
    <source>
        <strain evidence="10">SD-1</strain>
    </source>
</reference>
<evidence type="ECO:0000259" key="9">
    <source>
        <dbReference type="PROSITE" id="PS50928"/>
    </source>
</evidence>